<dbReference type="GO" id="GO:0004555">
    <property type="term" value="F:alpha,alpha-trehalase activity"/>
    <property type="evidence" value="ECO:0007669"/>
    <property type="project" value="UniProtKB-EC"/>
</dbReference>
<dbReference type="InterPro" id="IPR001661">
    <property type="entry name" value="Glyco_hydro_37"/>
</dbReference>
<proteinExistence type="inferred from homology"/>
<dbReference type="InterPro" id="IPR012341">
    <property type="entry name" value="6hp_glycosidase-like_sf"/>
</dbReference>
<dbReference type="EC" id="3.2.1.28" evidence="2"/>
<gene>
    <name evidence="5" type="ORF">TELCIR_18338</name>
</gene>
<dbReference type="OrthoDB" id="3542292at2759"/>
<dbReference type="Pfam" id="PF01204">
    <property type="entry name" value="Trehalase"/>
    <property type="match status" value="1"/>
</dbReference>
<protein>
    <recommendedName>
        <fullName evidence="3">Trehalase</fullName>
        <ecNumber evidence="2">3.2.1.28</ecNumber>
    </recommendedName>
    <alternativeName>
        <fullName evidence="4">Alpha,alpha-trehalase</fullName>
    </alternativeName>
</protein>
<evidence type="ECO:0000313" key="6">
    <source>
        <dbReference type="Proteomes" id="UP000230423"/>
    </source>
</evidence>
<keyword evidence="6" id="KW-1185">Reference proteome</keyword>
<accession>A0A2G9TQB0</accession>
<dbReference type="Proteomes" id="UP000230423">
    <property type="component" value="Unassembled WGS sequence"/>
</dbReference>
<dbReference type="AlphaFoldDB" id="A0A2G9TQB0"/>
<organism evidence="5 6">
    <name type="scientific">Teladorsagia circumcincta</name>
    <name type="common">Brown stomach worm</name>
    <name type="synonym">Ostertagia circumcincta</name>
    <dbReference type="NCBI Taxonomy" id="45464"/>
    <lineage>
        <taxon>Eukaryota</taxon>
        <taxon>Metazoa</taxon>
        <taxon>Ecdysozoa</taxon>
        <taxon>Nematoda</taxon>
        <taxon>Chromadorea</taxon>
        <taxon>Rhabditida</taxon>
        <taxon>Rhabditina</taxon>
        <taxon>Rhabditomorpha</taxon>
        <taxon>Strongyloidea</taxon>
        <taxon>Trichostrongylidae</taxon>
        <taxon>Teladorsagia</taxon>
    </lineage>
</organism>
<dbReference type="SUPFAM" id="SSF48208">
    <property type="entry name" value="Six-hairpin glycosidases"/>
    <property type="match status" value="1"/>
</dbReference>
<name>A0A2G9TQB0_TELCI</name>
<evidence type="ECO:0000256" key="2">
    <source>
        <dbReference type="ARBA" id="ARBA00012757"/>
    </source>
</evidence>
<dbReference type="InterPro" id="IPR008928">
    <property type="entry name" value="6-hairpin_glycosidase_sf"/>
</dbReference>
<dbReference type="Gene3D" id="1.50.10.10">
    <property type="match status" value="1"/>
</dbReference>
<evidence type="ECO:0000256" key="4">
    <source>
        <dbReference type="ARBA" id="ARBA00030473"/>
    </source>
</evidence>
<dbReference type="GO" id="GO:0005991">
    <property type="term" value="P:trehalose metabolic process"/>
    <property type="evidence" value="ECO:0007669"/>
    <property type="project" value="InterPro"/>
</dbReference>
<evidence type="ECO:0000256" key="3">
    <source>
        <dbReference type="ARBA" id="ARBA00019905"/>
    </source>
</evidence>
<dbReference type="EMBL" id="KZ356001">
    <property type="protein sequence ID" value="PIO60171.1"/>
    <property type="molecule type" value="Genomic_DNA"/>
</dbReference>
<evidence type="ECO:0000256" key="1">
    <source>
        <dbReference type="ARBA" id="ARBA00005615"/>
    </source>
</evidence>
<evidence type="ECO:0000313" key="5">
    <source>
        <dbReference type="EMBL" id="PIO60171.1"/>
    </source>
</evidence>
<sequence length="91" mass="10362">MKDLGTFKKLEFILAQNGLIAKFKMWGRVLGDKFHISKAEPEVEQQSCLYNVIGDYPRPGHGGEYDVQDGFGWTNGVILDLLVTYNDRLRV</sequence>
<reference evidence="5 6" key="1">
    <citation type="submission" date="2015-09" db="EMBL/GenBank/DDBJ databases">
        <title>Draft genome of the parasitic nematode Teladorsagia circumcincta isolate WARC Sus (inbred).</title>
        <authorList>
            <person name="Mitreva M."/>
        </authorList>
    </citation>
    <scope>NUCLEOTIDE SEQUENCE [LARGE SCALE GENOMIC DNA]</scope>
    <source>
        <strain evidence="5 6">S</strain>
    </source>
</reference>
<comment type="similarity">
    <text evidence="1">Belongs to the glycosyl hydrolase 37 family.</text>
</comment>